<dbReference type="AlphaFoldDB" id="A0A644Z0M2"/>
<dbReference type="HAMAP" id="MF_01183">
    <property type="entry name" value="Chaperone_SurA"/>
    <property type="match status" value="1"/>
</dbReference>
<dbReference type="InterPro" id="IPR027304">
    <property type="entry name" value="Trigger_fact/SurA_dom_sf"/>
</dbReference>
<evidence type="ECO:0000256" key="4">
    <source>
        <dbReference type="ARBA" id="ARBA00023110"/>
    </source>
</evidence>
<proteinExistence type="inferred from homology"/>
<dbReference type="InterPro" id="IPR000297">
    <property type="entry name" value="PPIase_PpiC"/>
</dbReference>
<dbReference type="GO" id="GO:0003755">
    <property type="term" value="F:peptidyl-prolyl cis-trans isomerase activity"/>
    <property type="evidence" value="ECO:0007669"/>
    <property type="project" value="UniProtKB-KW"/>
</dbReference>
<dbReference type="Gene3D" id="3.10.50.40">
    <property type="match status" value="2"/>
</dbReference>
<dbReference type="Pfam" id="PF00639">
    <property type="entry name" value="Rotamase"/>
    <property type="match status" value="2"/>
</dbReference>
<dbReference type="InterPro" id="IPR015391">
    <property type="entry name" value="SurA_N"/>
</dbReference>
<comment type="caution">
    <text evidence="9">The sequence shown here is derived from an EMBL/GenBank/DDBJ whole genome shotgun (WGS) entry which is preliminary data.</text>
</comment>
<keyword evidence="2" id="KW-0677">Repeat</keyword>
<keyword evidence="1" id="KW-0732">Signal</keyword>
<evidence type="ECO:0000256" key="1">
    <source>
        <dbReference type="ARBA" id="ARBA00022729"/>
    </source>
</evidence>
<dbReference type="PANTHER" id="PTHR47637">
    <property type="entry name" value="CHAPERONE SURA"/>
    <property type="match status" value="1"/>
</dbReference>
<evidence type="ECO:0000256" key="2">
    <source>
        <dbReference type="ARBA" id="ARBA00022737"/>
    </source>
</evidence>
<name>A0A644Z0M2_9ZZZZ</name>
<dbReference type="EMBL" id="VSSQ01006162">
    <property type="protein sequence ID" value="MPM31744.1"/>
    <property type="molecule type" value="Genomic_DNA"/>
</dbReference>
<gene>
    <name evidence="9" type="primary">surA_25</name>
    <name evidence="9" type="ORF">SDC9_78301</name>
</gene>
<evidence type="ECO:0000256" key="6">
    <source>
        <dbReference type="ARBA" id="ARBA00023235"/>
    </source>
</evidence>
<evidence type="ECO:0000256" key="5">
    <source>
        <dbReference type="ARBA" id="ARBA00023186"/>
    </source>
</evidence>
<dbReference type="GO" id="GO:0050821">
    <property type="term" value="P:protein stabilization"/>
    <property type="evidence" value="ECO:0007669"/>
    <property type="project" value="InterPro"/>
</dbReference>
<feature type="domain" description="PpiC" evidence="8">
    <location>
        <begin position="212"/>
        <end position="313"/>
    </location>
</feature>
<dbReference type="PROSITE" id="PS50198">
    <property type="entry name" value="PPIC_PPIASE_2"/>
    <property type="match status" value="2"/>
</dbReference>
<feature type="domain" description="PpiC" evidence="8">
    <location>
        <begin position="323"/>
        <end position="422"/>
    </location>
</feature>
<keyword evidence="4" id="KW-0697">Rotamase</keyword>
<dbReference type="GO" id="GO:0042277">
    <property type="term" value="F:peptide binding"/>
    <property type="evidence" value="ECO:0007669"/>
    <property type="project" value="InterPro"/>
</dbReference>
<evidence type="ECO:0000256" key="7">
    <source>
        <dbReference type="SAM" id="Coils"/>
    </source>
</evidence>
<organism evidence="9">
    <name type="scientific">bioreactor metagenome</name>
    <dbReference type="NCBI Taxonomy" id="1076179"/>
    <lineage>
        <taxon>unclassified sequences</taxon>
        <taxon>metagenomes</taxon>
        <taxon>ecological metagenomes</taxon>
    </lineage>
</organism>
<dbReference type="SUPFAM" id="SSF109998">
    <property type="entry name" value="Triger factor/SurA peptide-binding domain-like"/>
    <property type="match status" value="1"/>
</dbReference>
<dbReference type="EC" id="5.2.1.8" evidence="9"/>
<keyword evidence="6 9" id="KW-0413">Isomerase</keyword>
<dbReference type="SUPFAM" id="SSF54534">
    <property type="entry name" value="FKBP-like"/>
    <property type="match status" value="2"/>
</dbReference>
<dbReference type="Gene3D" id="1.10.4030.10">
    <property type="entry name" value="Porin chaperone SurA, peptide-binding domain"/>
    <property type="match status" value="1"/>
</dbReference>
<dbReference type="PANTHER" id="PTHR47637:SF1">
    <property type="entry name" value="CHAPERONE SURA"/>
    <property type="match status" value="1"/>
</dbReference>
<dbReference type="InterPro" id="IPR023058">
    <property type="entry name" value="PPIase_PpiC_CS"/>
</dbReference>
<dbReference type="InterPro" id="IPR046357">
    <property type="entry name" value="PPIase_dom_sf"/>
</dbReference>
<dbReference type="InterPro" id="IPR050280">
    <property type="entry name" value="OMP_Chaperone_SurA"/>
</dbReference>
<sequence length="470" mass="51204">MKIRALTLSLVSAAMLSSAALPLAAIAQGLRPSGTPQAPRLTPGVNLPPAGGSVARSAPRSADFIVAVVNSEPITNNDVQARMERVRGQMQAQGAALPPESVLAKDVLERLVMEKIQIQTAKEMGLKVDDFAISQAARSVAQQNQLSEEDMYRRLAADGVSKEQFRGELRNQMLMQRLRERDVDSRVKVSDADIDQFLREQRSASGKAATASPEINLGHILVAVPDGASEETVQAQQAKAQKIIDDIRGGKDFFDAARASSDAADAAQGGLMGLRPADRYPELFVNAVQKAAVGSVVGPIRSPAGFHILKVVDRSISGVPSVAVQSHVRHILLRMGPKLTEQEAAQRLEDYRRRIEAGQATFEALAREYSQDGSAQGGGDLGWAGPGRFVPEFEQAVEALKPGQISAPVLSPFGMHLIQLIDRREVKLSQREQREMVRDVVREKKLDEAYANWLQESRSRAYVEFREPPQ</sequence>
<evidence type="ECO:0000256" key="3">
    <source>
        <dbReference type="ARBA" id="ARBA00022764"/>
    </source>
</evidence>
<dbReference type="PROSITE" id="PS01096">
    <property type="entry name" value="PPIC_PPIASE_1"/>
    <property type="match status" value="1"/>
</dbReference>
<protein>
    <submittedName>
        <fullName evidence="9">Chaperone SurA</fullName>
        <ecNumber evidence="9">5.2.1.8</ecNumber>
    </submittedName>
</protein>
<evidence type="ECO:0000259" key="8">
    <source>
        <dbReference type="PROSITE" id="PS50198"/>
    </source>
</evidence>
<dbReference type="GO" id="GO:0030288">
    <property type="term" value="C:outer membrane-bounded periplasmic space"/>
    <property type="evidence" value="ECO:0007669"/>
    <property type="project" value="InterPro"/>
</dbReference>
<dbReference type="GO" id="GO:0043165">
    <property type="term" value="P:Gram-negative-bacterium-type cell outer membrane assembly"/>
    <property type="evidence" value="ECO:0007669"/>
    <property type="project" value="InterPro"/>
</dbReference>
<keyword evidence="3" id="KW-0574">Periplasm</keyword>
<dbReference type="GO" id="GO:0051082">
    <property type="term" value="F:unfolded protein binding"/>
    <property type="evidence" value="ECO:0007669"/>
    <property type="project" value="InterPro"/>
</dbReference>
<accession>A0A644Z0M2</accession>
<dbReference type="InterPro" id="IPR023034">
    <property type="entry name" value="PPIase_SurA"/>
</dbReference>
<dbReference type="GO" id="GO:0006457">
    <property type="term" value="P:protein folding"/>
    <property type="evidence" value="ECO:0007669"/>
    <property type="project" value="InterPro"/>
</dbReference>
<evidence type="ECO:0000313" key="9">
    <source>
        <dbReference type="EMBL" id="MPM31744.1"/>
    </source>
</evidence>
<dbReference type="Pfam" id="PF09312">
    <property type="entry name" value="SurA_N"/>
    <property type="match status" value="1"/>
</dbReference>
<keyword evidence="5" id="KW-0143">Chaperone</keyword>
<reference evidence="9" key="1">
    <citation type="submission" date="2019-08" db="EMBL/GenBank/DDBJ databases">
        <authorList>
            <person name="Kucharzyk K."/>
            <person name="Murdoch R.W."/>
            <person name="Higgins S."/>
            <person name="Loffler F."/>
        </authorList>
    </citation>
    <scope>NUCLEOTIDE SEQUENCE</scope>
</reference>
<keyword evidence="7" id="KW-0175">Coiled coil</keyword>
<feature type="coiled-coil region" evidence="7">
    <location>
        <begin position="341"/>
        <end position="368"/>
    </location>
</feature>